<reference evidence="1 2" key="1">
    <citation type="submission" date="2017-06" db="EMBL/GenBank/DDBJ databases">
        <title>Draft Genome Sequence of Natranaerobius trueperi halophilic, alkalithermophilic bacteria from soda lakes.</title>
        <authorList>
            <person name="Zhao B."/>
        </authorList>
    </citation>
    <scope>NUCLEOTIDE SEQUENCE [LARGE SCALE GENOMIC DNA]</scope>
    <source>
        <strain evidence="1 2">DSM 18760</strain>
    </source>
</reference>
<evidence type="ECO:0000313" key="1">
    <source>
        <dbReference type="EMBL" id="OWZ83341.1"/>
    </source>
</evidence>
<dbReference type="Pfam" id="PF09388">
    <property type="entry name" value="SpoOE-like"/>
    <property type="match status" value="1"/>
</dbReference>
<dbReference type="EMBL" id="NIQC01000020">
    <property type="protein sequence ID" value="OWZ83341.1"/>
    <property type="molecule type" value="Genomic_DNA"/>
</dbReference>
<comment type="caution">
    <text evidence="1">The sequence shown here is derived from an EMBL/GenBank/DDBJ whole genome shotgun (WGS) entry which is preliminary data.</text>
</comment>
<evidence type="ECO:0008006" key="3">
    <source>
        <dbReference type="Google" id="ProtNLM"/>
    </source>
</evidence>
<dbReference type="InterPro" id="IPR018540">
    <property type="entry name" value="Spo0E-like"/>
</dbReference>
<protein>
    <recommendedName>
        <fullName evidence="3">Spo0E family sporulation regulatory protein-aspartic acid phosphatase</fullName>
    </recommendedName>
</protein>
<keyword evidence="2" id="KW-1185">Reference proteome</keyword>
<dbReference type="InterPro" id="IPR037208">
    <property type="entry name" value="Spo0E-like_sf"/>
</dbReference>
<gene>
    <name evidence="1" type="ORF">CDO51_08975</name>
</gene>
<dbReference type="Proteomes" id="UP000214588">
    <property type="component" value="Unassembled WGS sequence"/>
</dbReference>
<dbReference type="SUPFAM" id="SSF140500">
    <property type="entry name" value="BAS1536-like"/>
    <property type="match status" value="1"/>
</dbReference>
<proteinExistence type="predicted"/>
<organism evidence="1 2">
    <name type="scientific">Natranaerobius trueperi</name>
    <dbReference type="NCBI Taxonomy" id="759412"/>
    <lineage>
        <taxon>Bacteria</taxon>
        <taxon>Bacillati</taxon>
        <taxon>Bacillota</taxon>
        <taxon>Clostridia</taxon>
        <taxon>Natranaerobiales</taxon>
        <taxon>Natranaerobiaceae</taxon>
        <taxon>Natranaerobius</taxon>
    </lineage>
</organism>
<dbReference type="RefSeq" id="WP_089023939.1">
    <property type="nucleotide sequence ID" value="NZ_NIQC01000020.1"/>
</dbReference>
<evidence type="ECO:0000313" key="2">
    <source>
        <dbReference type="Proteomes" id="UP000214588"/>
    </source>
</evidence>
<dbReference type="OrthoDB" id="1956812at2"/>
<dbReference type="Gene3D" id="4.10.280.10">
    <property type="entry name" value="Helix-loop-helix DNA-binding domain"/>
    <property type="match status" value="1"/>
</dbReference>
<dbReference type="InterPro" id="IPR036638">
    <property type="entry name" value="HLH_DNA-bd_sf"/>
</dbReference>
<dbReference type="AlphaFoldDB" id="A0A226BWQ4"/>
<dbReference type="GO" id="GO:0046983">
    <property type="term" value="F:protein dimerization activity"/>
    <property type="evidence" value="ECO:0007669"/>
    <property type="project" value="InterPro"/>
</dbReference>
<dbReference type="GO" id="GO:0043937">
    <property type="term" value="P:regulation of sporulation"/>
    <property type="evidence" value="ECO:0007669"/>
    <property type="project" value="InterPro"/>
</dbReference>
<name>A0A226BWQ4_9FIRM</name>
<sequence length="51" mass="6182">MSLEKINRLRAKLHELVIENAPYEKILTLSQQLDELIVDHQKEKKDYFEDR</sequence>
<accession>A0A226BWQ4</accession>